<dbReference type="Proteomes" id="UP000240424">
    <property type="component" value="Unassembled WGS sequence"/>
</dbReference>
<dbReference type="AlphaFoldDB" id="A0A2U3P662"/>
<feature type="domain" description="Nitroreductase" evidence="1">
    <location>
        <begin position="38"/>
        <end position="217"/>
    </location>
</feature>
<proteinExistence type="predicted"/>
<accession>A0A2U3P662</accession>
<name>A0A2U3P662_9MYCO</name>
<dbReference type="GO" id="GO:0016491">
    <property type="term" value="F:oxidoreductase activity"/>
    <property type="evidence" value="ECO:0007669"/>
    <property type="project" value="InterPro"/>
</dbReference>
<dbReference type="Pfam" id="PF00881">
    <property type="entry name" value="Nitroreductase"/>
    <property type="match status" value="1"/>
</dbReference>
<dbReference type="PANTHER" id="PTHR43745">
    <property type="entry name" value="NITROREDUCTASE MJ1384-RELATED"/>
    <property type="match status" value="1"/>
</dbReference>
<dbReference type="SUPFAM" id="SSF55469">
    <property type="entry name" value="FMN-dependent nitroreductase-like"/>
    <property type="match status" value="1"/>
</dbReference>
<dbReference type="PANTHER" id="PTHR43745:SF2">
    <property type="entry name" value="NITROREDUCTASE MJ1384-RELATED"/>
    <property type="match status" value="1"/>
</dbReference>
<dbReference type="Gene3D" id="3.40.109.10">
    <property type="entry name" value="NADH Oxidase"/>
    <property type="match status" value="1"/>
</dbReference>
<dbReference type="STRING" id="1841861.GCA_900157365_05595"/>
<evidence type="ECO:0000313" key="3">
    <source>
        <dbReference type="Proteomes" id="UP000240424"/>
    </source>
</evidence>
<dbReference type="InterPro" id="IPR000415">
    <property type="entry name" value="Nitroreductase-like"/>
</dbReference>
<dbReference type="RefSeq" id="WP_083746022.1">
    <property type="nucleotide sequence ID" value="NZ_FUEZ01000003.1"/>
</dbReference>
<evidence type="ECO:0000259" key="1">
    <source>
        <dbReference type="Pfam" id="PF00881"/>
    </source>
</evidence>
<dbReference type="OrthoDB" id="3723182at2"/>
<sequence length="225" mass="24274">MSPAKGVIPSQAVHDEGWLQLPALTRDPNDPIFAAFTRRKTTKETSPMPLSMRDLSDLLWSAYGVNRETGPFGLPGRTAASASNSQEIDLYVALADGTYSYDGLGHRLAPITDSDVRALALTPGQPDVTVAPVVLIYAVDVRRLTDTAGFDEPGLHDPDVQKSYYYVDTGLIAGNVYLFAAARGLAAWFHNCDRTGLAKHLGLNAQQRVLFAQSVGYPPSRPSDG</sequence>
<organism evidence="2 3">
    <name type="scientific">Mycobacterium numidiamassiliense</name>
    <dbReference type="NCBI Taxonomy" id="1841861"/>
    <lineage>
        <taxon>Bacteria</taxon>
        <taxon>Bacillati</taxon>
        <taxon>Actinomycetota</taxon>
        <taxon>Actinomycetes</taxon>
        <taxon>Mycobacteriales</taxon>
        <taxon>Mycobacteriaceae</taxon>
        <taxon>Mycobacterium</taxon>
    </lineage>
</organism>
<dbReference type="EMBL" id="FUEZ01000003">
    <property type="protein sequence ID" value="SPM39210.1"/>
    <property type="molecule type" value="Genomic_DNA"/>
</dbReference>
<dbReference type="InterPro" id="IPR052544">
    <property type="entry name" value="Bacteriocin_Proc_Enz"/>
</dbReference>
<keyword evidence="3" id="KW-1185">Reference proteome</keyword>
<protein>
    <submittedName>
        <fullName evidence="2">Nitroreductase</fullName>
    </submittedName>
</protein>
<dbReference type="InterPro" id="IPR029479">
    <property type="entry name" value="Nitroreductase"/>
</dbReference>
<reference evidence="2 3" key="1">
    <citation type="submission" date="2017-01" db="EMBL/GenBank/DDBJ databases">
        <authorList>
            <consortium name="Urmite Genomes"/>
        </authorList>
    </citation>
    <scope>NUCLEOTIDE SEQUENCE [LARGE SCALE GENOMIC DNA]</scope>
    <source>
        <strain evidence="2 3">AB215</strain>
    </source>
</reference>
<gene>
    <name evidence="2" type="ORF">MNAB215_1392</name>
</gene>
<evidence type="ECO:0000313" key="2">
    <source>
        <dbReference type="EMBL" id="SPM39210.1"/>
    </source>
</evidence>